<keyword evidence="1" id="KW-0812">Transmembrane</keyword>
<keyword evidence="1" id="KW-1133">Transmembrane helix</keyword>
<dbReference type="Proteomes" id="UP001359485">
    <property type="component" value="Unassembled WGS sequence"/>
</dbReference>
<dbReference type="EMBL" id="JAWJWF010000001">
    <property type="protein sequence ID" value="KAK6640576.1"/>
    <property type="molecule type" value="Genomic_DNA"/>
</dbReference>
<keyword evidence="3" id="KW-1185">Reference proteome</keyword>
<evidence type="ECO:0000313" key="3">
    <source>
        <dbReference type="Proteomes" id="UP001359485"/>
    </source>
</evidence>
<feature type="transmembrane region" description="Helical" evidence="1">
    <location>
        <begin position="21"/>
        <end position="49"/>
    </location>
</feature>
<evidence type="ECO:0000256" key="1">
    <source>
        <dbReference type="SAM" id="Phobius"/>
    </source>
</evidence>
<reference evidence="2 3" key="1">
    <citation type="submission" date="2023-09" db="EMBL/GenBank/DDBJ databases">
        <title>Genomes of two closely related lineages of the louse Polyplax serrata with different host specificities.</title>
        <authorList>
            <person name="Martinu J."/>
            <person name="Tarabai H."/>
            <person name="Stefka J."/>
            <person name="Hypsa V."/>
        </authorList>
    </citation>
    <scope>NUCLEOTIDE SEQUENCE [LARGE SCALE GENOMIC DNA]</scope>
    <source>
        <strain evidence="2">98ZLc_SE</strain>
    </source>
</reference>
<proteinExistence type="predicted"/>
<dbReference type="Gene3D" id="1.10.287.70">
    <property type="match status" value="1"/>
</dbReference>
<organism evidence="2 3">
    <name type="scientific">Polyplax serrata</name>
    <name type="common">Common mouse louse</name>
    <dbReference type="NCBI Taxonomy" id="468196"/>
    <lineage>
        <taxon>Eukaryota</taxon>
        <taxon>Metazoa</taxon>
        <taxon>Ecdysozoa</taxon>
        <taxon>Arthropoda</taxon>
        <taxon>Hexapoda</taxon>
        <taxon>Insecta</taxon>
        <taxon>Pterygota</taxon>
        <taxon>Neoptera</taxon>
        <taxon>Paraneoptera</taxon>
        <taxon>Psocodea</taxon>
        <taxon>Troctomorpha</taxon>
        <taxon>Phthiraptera</taxon>
        <taxon>Anoplura</taxon>
        <taxon>Polyplacidae</taxon>
        <taxon>Polyplax</taxon>
    </lineage>
</organism>
<accession>A0ABR1BAU2</accession>
<name>A0ABR1BAU2_POLSC</name>
<comment type="caution">
    <text evidence="2">The sequence shown here is derived from an EMBL/GenBank/DDBJ whole genome shotgun (WGS) entry which is preliminary data.</text>
</comment>
<keyword evidence="1" id="KW-0472">Membrane</keyword>
<gene>
    <name evidence="2" type="ORF">RUM44_012272</name>
</gene>
<evidence type="ECO:0000313" key="2">
    <source>
        <dbReference type="EMBL" id="KAK6640576.1"/>
    </source>
</evidence>
<sequence length="173" mass="19794">MYDIEKRMEEERPNPCKTCCCFAWKLITCIFSHIILVSLVVAYCILGAFTFESLESGHEIKVGTLAHYCFCLTHLRCSVPFMTTEKTCDAGENRSVSLQSRGFQQAVEHDEKRRGSPTGKLDERSQGIFEGVRNGFVDGHEERWLGRNGRRGGDTMDILRGLILFNNSYHYDR</sequence>
<protein>
    <submittedName>
        <fullName evidence="2">Uncharacterized protein</fullName>
    </submittedName>
</protein>